<feature type="transmembrane region" description="Helical" evidence="2">
    <location>
        <begin position="65"/>
        <end position="89"/>
    </location>
</feature>
<dbReference type="InterPro" id="IPR030191">
    <property type="entry name" value="CodB"/>
</dbReference>
<feature type="transmembrane region" description="Helical" evidence="2">
    <location>
        <begin position="440"/>
        <end position="460"/>
    </location>
</feature>
<feature type="region of interest" description="Disordered" evidence="1">
    <location>
        <begin position="1"/>
        <end position="22"/>
    </location>
</feature>
<protein>
    <recommendedName>
        <fullName evidence="5">Purine-cytosine permease</fullName>
    </recommendedName>
</protein>
<evidence type="ECO:0000313" key="3">
    <source>
        <dbReference type="EMBL" id="WQH08117.1"/>
    </source>
</evidence>
<accession>A0ABZ0Y9I8</accession>
<feature type="transmembrane region" description="Helical" evidence="2">
    <location>
        <begin position="181"/>
        <end position="202"/>
    </location>
</feature>
<feature type="transmembrane region" description="Helical" evidence="2">
    <location>
        <begin position="110"/>
        <end position="134"/>
    </location>
</feature>
<evidence type="ECO:0000256" key="1">
    <source>
        <dbReference type="SAM" id="MobiDB-lite"/>
    </source>
</evidence>
<keyword evidence="2" id="KW-1133">Transmembrane helix</keyword>
<evidence type="ECO:0000256" key="2">
    <source>
        <dbReference type="SAM" id="Phobius"/>
    </source>
</evidence>
<dbReference type="PANTHER" id="PTHR30569">
    <property type="entry name" value="CYTOSINE TRANSPORTER CODB"/>
    <property type="match status" value="1"/>
</dbReference>
<keyword evidence="2" id="KW-0812">Transmembrane</keyword>
<feature type="transmembrane region" description="Helical" evidence="2">
    <location>
        <begin position="309"/>
        <end position="330"/>
    </location>
</feature>
<keyword evidence="4" id="KW-1185">Reference proteome</keyword>
<dbReference type="Proteomes" id="UP001321908">
    <property type="component" value="Chromosome"/>
</dbReference>
<organism evidence="3 4">
    <name type="scientific">Chromohalobacter canadensis</name>
    <dbReference type="NCBI Taxonomy" id="141389"/>
    <lineage>
        <taxon>Bacteria</taxon>
        <taxon>Pseudomonadati</taxon>
        <taxon>Pseudomonadota</taxon>
        <taxon>Gammaproteobacteria</taxon>
        <taxon>Oceanospirillales</taxon>
        <taxon>Halomonadaceae</taxon>
        <taxon>Chromohalobacter</taxon>
    </lineage>
</organism>
<feature type="transmembrane region" description="Helical" evidence="2">
    <location>
        <begin position="505"/>
        <end position="523"/>
    </location>
</feature>
<dbReference type="EMBL" id="CP140151">
    <property type="protein sequence ID" value="WQH08117.1"/>
    <property type="molecule type" value="Genomic_DNA"/>
</dbReference>
<feature type="transmembrane region" description="Helical" evidence="2">
    <location>
        <begin position="146"/>
        <end position="169"/>
    </location>
</feature>
<feature type="transmembrane region" description="Helical" evidence="2">
    <location>
        <begin position="414"/>
        <end position="434"/>
    </location>
</feature>
<reference evidence="3 4" key="1">
    <citation type="submission" date="2023-11" db="EMBL/GenBank/DDBJ databases">
        <title>MicrobeMod: A computational toolkit for identifying prokaryotic methylation and restriction-modification with nanopore sequencing.</title>
        <authorList>
            <person name="Crits-Christoph A."/>
            <person name="Kang S.C."/>
            <person name="Lee H."/>
            <person name="Ostrov N."/>
        </authorList>
    </citation>
    <scope>NUCLEOTIDE SEQUENCE [LARGE SCALE GENOMIC DNA]</scope>
    <source>
        <strain evidence="3 4">ATCC 43984</strain>
    </source>
</reference>
<proteinExistence type="predicted"/>
<feature type="transmembrane region" description="Helical" evidence="2">
    <location>
        <begin position="377"/>
        <end position="394"/>
    </location>
</feature>
<sequence length="577" mass="62431">MTSTSSTRKVTETAESGEYERQRIPADKQLNGTYFLGAYAGEHVAGTEFVIGASLVALGVSTSDLIWGLLLGNLLAVLSWAWVCSPIATRSRMTIYWYLERLAGKHFSTAYNLLNGLIFAVVSGAMVTVSASAFRVMTDIPPQTAWYPQSVSFVMLALFVGAITVWMTIKGFKLIANFSTVCSPWMATMFLASGIVTVPVLLHTGQLDGITSLNGVLDTFVWTGTTPDGSAGISVWVIAAWAWGANLPMHLGMSDMSILRFARKSSYGYFSAAGMYIGHFMAWICAGLMGATAALLAKSSLIEMDPGGVAFRILGAMGLIAVVVAGWTTSIPSLYRAGLAFQAVFDRFSRVQVTVATGAVTTVIACFPFVFTQWLNVLSYFIMLIAPVGAIIAAEHFLLPRLGIRPFWREQHGLAINLPAFASWGLGVVVGIMLLSLHAIHLFALFIPVWLVSFLGYPLLCHLAGAAKGNDAREPYEDAYGPVLKRDSTETPPTGYQPVNRRNPWYAIAAVCLIAILGIAGWGAVTDSPVEHLDIFQSLIIIPTLLYFIAAIVWMKSRRKPRSRTGHATSSLVSRAD</sequence>
<evidence type="ECO:0000313" key="4">
    <source>
        <dbReference type="Proteomes" id="UP001321908"/>
    </source>
</evidence>
<feature type="transmembrane region" description="Helical" evidence="2">
    <location>
        <begin position="233"/>
        <end position="252"/>
    </location>
</feature>
<keyword evidence="2" id="KW-0472">Membrane</keyword>
<evidence type="ECO:0008006" key="5">
    <source>
        <dbReference type="Google" id="ProtNLM"/>
    </source>
</evidence>
<feature type="transmembrane region" description="Helical" evidence="2">
    <location>
        <begin position="535"/>
        <end position="555"/>
    </location>
</feature>
<gene>
    <name evidence="3" type="ORF">SR908_11550</name>
</gene>
<name>A0ABZ0Y9I8_9GAMM</name>
<feature type="transmembrane region" description="Helical" evidence="2">
    <location>
        <begin position="273"/>
        <end position="297"/>
    </location>
</feature>
<dbReference type="Gene3D" id="1.10.4160.10">
    <property type="entry name" value="Hydantoin permease"/>
    <property type="match status" value="1"/>
</dbReference>
<dbReference type="PANTHER" id="PTHR30569:SF0">
    <property type="entry name" value="CYTOSINE PERMEASE"/>
    <property type="match status" value="1"/>
</dbReference>
<dbReference type="RefSeq" id="WP_246924313.1">
    <property type="nucleotide sequence ID" value="NZ_CP140151.1"/>
</dbReference>
<feature type="transmembrane region" description="Helical" evidence="2">
    <location>
        <begin position="351"/>
        <end position="371"/>
    </location>
</feature>